<dbReference type="InterPro" id="IPR000924">
    <property type="entry name" value="Glu/Gln-tRNA-synth"/>
</dbReference>
<evidence type="ECO:0000256" key="6">
    <source>
        <dbReference type="ARBA" id="ARBA00023146"/>
    </source>
</evidence>
<keyword evidence="2" id="KW-0436">Ligase</keyword>
<keyword evidence="6" id="KW-0030">Aminoacyl-tRNA synthetase</keyword>
<dbReference type="EMBL" id="UINC01000632">
    <property type="protein sequence ID" value="SUZ58649.1"/>
    <property type="molecule type" value="Genomic_DNA"/>
</dbReference>
<dbReference type="Gene3D" id="3.90.800.10">
    <property type="entry name" value="Glutamyl-tRNA Synthetase, Domain 3"/>
    <property type="match status" value="1"/>
</dbReference>
<accession>A0A381NWQ2</accession>
<evidence type="ECO:0000256" key="5">
    <source>
        <dbReference type="ARBA" id="ARBA00022917"/>
    </source>
</evidence>
<keyword evidence="5" id="KW-0648">Protein biosynthesis</keyword>
<keyword evidence="4" id="KW-0067">ATP-binding</keyword>
<proteinExistence type="predicted"/>
<dbReference type="AlphaFoldDB" id="A0A381NWQ2"/>
<dbReference type="Gene3D" id="3.40.50.620">
    <property type="entry name" value="HUPs"/>
    <property type="match status" value="1"/>
</dbReference>
<evidence type="ECO:0000259" key="7">
    <source>
        <dbReference type="Pfam" id="PF00749"/>
    </source>
</evidence>
<dbReference type="InterPro" id="IPR014729">
    <property type="entry name" value="Rossmann-like_a/b/a_fold"/>
</dbReference>
<feature type="domain" description="tRNA synthetases class I (E and Q) anti-codon binding" evidence="9">
    <location>
        <begin position="468"/>
        <end position="543"/>
    </location>
</feature>
<evidence type="ECO:0008006" key="11">
    <source>
        <dbReference type="Google" id="ProtNLM"/>
    </source>
</evidence>
<dbReference type="PANTHER" id="PTHR43097:SF5">
    <property type="entry name" value="GLUTAMATE--TRNA LIGASE"/>
    <property type="match status" value="1"/>
</dbReference>
<dbReference type="InterPro" id="IPR050132">
    <property type="entry name" value="Gln/Glu-tRNA_Ligase"/>
</dbReference>
<dbReference type="InterPro" id="IPR020058">
    <property type="entry name" value="Glu/Gln-tRNA-synth_Ib_cat-dom"/>
</dbReference>
<sequence length="566" mass="65971">MNDSIIKSTFLNQNDNFLSDIIRSDLDNNLKKESLKFRFPPEPNGFLHIGHAKSISINFGLGIKFGASVNLRFDDTNPQKEDIEFIESIKKDIKWLGFNYTSECYASDYFNQLYEWAIFLIKNNDAYVDDQSQEKISLQRGSPASSGKESPFRNRSVDENLSLFEKMKRGDFKPGDCVLRAKINMSSHNMHMRDPVMYRIINASHHRTGNKWKIYPTYDWTHGQSDFIESISHSFCTLEFEVHRELYDWFLNKIPNDDNSIIPKQREFARLNLSYTVMSKRKLAELVELNLVSGWDDPRMPTISGLRRRGIPPISIINFCDKVGVAKRENIIDYALLDYCARETLNKISKRVMVVLDPVELIIDNYPDGNEEILEAENNPEDESYGFRKVPFSKYLYIERDDFKEEANRKYFRLSIGKEVRLKNAYIIKANSVEKDSSGRIKRICCTYDPLSRSKSGSPESKRKVKGTIHWVSKRKAVNINVRVYDRLFTKELPDGDQSVDFKSHINPKSLLILDNVYAEPSIKKASNDDYFQFQRKGYFKLDNCDNNNMVFNRTTTLRDTWKNNN</sequence>
<gene>
    <name evidence="10" type="ORF">METZ01_LOCUS11503</name>
</gene>
<dbReference type="GO" id="GO:0005524">
    <property type="term" value="F:ATP binding"/>
    <property type="evidence" value="ECO:0007669"/>
    <property type="project" value="UniProtKB-KW"/>
</dbReference>
<dbReference type="GO" id="GO:0005829">
    <property type="term" value="C:cytosol"/>
    <property type="evidence" value="ECO:0007669"/>
    <property type="project" value="TreeGrafter"/>
</dbReference>
<evidence type="ECO:0000256" key="2">
    <source>
        <dbReference type="ARBA" id="ARBA00022598"/>
    </source>
</evidence>
<dbReference type="InterPro" id="IPR020059">
    <property type="entry name" value="Glu/Gln-tRNA-synth_Ib_codon-bd"/>
</dbReference>
<keyword evidence="3" id="KW-0547">Nucleotide-binding</keyword>
<dbReference type="InterPro" id="IPR049437">
    <property type="entry name" value="tRNA-synt_1c_C2"/>
</dbReference>
<feature type="domain" description="Glutamyl/glutaminyl-tRNA synthetase class Ib anti-codon binding" evidence="8">
    <location>
        <begin position="350"/>
        <end position="449"/>
    </location>
</feature>
<dbReference type="FunFam" id="3.90.800.10:FF:000001">
    <property type="entry name" value="Glutamine--tRNA ligase"/>
    <property type="match status" value="1"/>
</dbReference>
<dbReference type="InterPro" id="IPR011035">
    <property type="entry name" value="Ribosomal_bL25/Gln-tRNA_synth"/>
</dbReference>
<feature type="domain" description="Glutamyl/glutaminyl-tRNA synthetase class Ib catalytic" evidence="7">
    <location>
        <begin position="36"/>
        <end position="346"/>
    </location>
</feature>
<evidence type="ECO:0000256" key="4">
    <source>
        <dbReference type="ARBA" id="ARBA00022840"/>
    </source>
</evidence>
<dbReference type="FunFam" id="2.40.240.10:FF:000001">
    <property type="entry name" value="Glutamine--tRNA ligase"/>
    <property type="match status" value="1"/>
</dbReference>
<evidence type="ECO:0000259" key="9">
    <source>
        <dbReference type="Pfam" id="PF20974"/>
    </source>
</evidence>
<dbReference type="PRINTS" id="PR00987">
    <property type="entry name" value="TRNASYNTHGLU"/>
</dbReference>
<dbReference type="FunFam" id="1.10.1160.10:FF:000001">
    <property type="entry name" value="Glutamine--tRNA ligase"/>
    <property type="match status" value="1"/>
</dbReference>
<dbReference type="PANTHER" id="PTHR43097">
    <property type="entry name" value="GLUTAMINE-TRNA LIGASE"/>
    <property type="match status" value="1"/>
</dbReference>
<dbReference type="Gene3D" id="2.40.240.10">
    <property type="entry name" value="Ribosomal Protein L25, Chain P"/>
    <property type="match status" value="2"/>
</dbReference>
<reference evidence="10" key="1">
    <citation type="submission" date="2018-05" db="EMBL/GenBank/DDBJ databases">
        <authorList>
            <person name="Lanie J.A."/>
            <person name="Ng W.-L."/>
            <person name="Kazmierczak K.M."/>
            <person name="Andrzejewski T.M."/>
            <person name="Davidsen T.M."/>
            <person name="Wayne K.J."/>
            <person name="Tettelin H."/>
            <person name="Glass J.I."/>
            <person name="Rusch D."/>
            <person name="Podicherti R."/>
            <person name="Tsui H.-C.T."/>
            <person name="Winkler M.E."/>
        </authorList>
    </citation>
    <scope>NUCLEOTIDE SEQUENCE</scope>
</reference>
<dbReference type="Gene3D" id="1.10.1160.10">
    <property type="entry name" value="Glutamyl-trna Synthetase, Domain 2"/>
    <property type="match status" value="1"/>
</dbReference>
<dbReference type="GO" id="GO:0004819">
    <property type="term" value="F:glutamine-tRNA ligase activity"/>
    <property type="evidence" value="ECO:0007669"/>
    <property type="project" value="InterPro"/>
</dbReference>
<dbReference type="NCBIfam" id="TIGR00440">
    <property type="entry name" value="glnS"/>
    <property type="match status" value="1"/>
</dbReference>
<dbReference type="SUPFAM" id="SSF52374">
    <property type="entry name" value="Nucleotidylyl transferase"/>
    <property type="match status" value="1"/>
</dbReference>
<evidence type="ECO:0000313" key="10">
    <source>
        <dbReference type="EMBL" id="SUZ58649.1"/>
    </source>
</evidence>
<evidence type="ECO:0000256" key="3">
    <source>
        <dbReference type="ARBA" id="ARBA00022741"/>
    </source>
</evidence>
<name>A0A381NWQ2_9ZZZZ</name>
<dbReference type="Pfam" id="PF03950">
    <property type="entry name" value="tRNA-synt_1c_C"/>
    <property type="match status" value="1"/>
</dbReference>
<evidence type="ECO:0000256" key="1">
    <source>
        <dbReference type="ARBA" id="ARBA00022490"/>
    </source>
</evidence>
<protein>
    <recommendedName>
        <fullName evidence="11">Glutamine--tRNA ligase</fullName>
    </recommendedName>
</protein>
<dbReference type="Pfam" id="PF00749">
    <property type="entry name" value="tRNA-synt_1c"/>
    <property type="match status" value="1"/>
</dbReference>
<dbReference type="SUPFAM" id="SSF50715">
    <property type="entry name" value="Ribosomal protein L25-like"/>
    <property type="match status" value="1"/>
</dbReference>
<dbReference type="InterPro" id="IPR004514">
    <property type="entry name" value="Gln-tRNA-synth"/>
</dbReference>
<dbReference type="InterPro" id="IPR020056">
    <property type="entry name" value="Rbsml_bL25/Gln-tRNA_synth_N"/>
</dbReference>
<dbReference type="GO" id="GO:0006425">
    <property type="term" value="P:glutaminyl-tRNA aminoacylation"/>
    <property type="evidence" value="ECO:0007669"/>
    <property type="project" value="InterPro"/>
</dbReference>
<dbReference type="FunFam" id="3.40.50.620:FF:000037">
    <property type="entry name" value="Glutamine--tRNA ligase cytoplasmic"/>
    <property type="match status" value="1"/>
</dbReference>
<keyword evidence="1" id="KW-0963">Cytoplasm</keyword>
<dbReference type="InterPro" id="IPR020061">
    <property type="entry name" value="Glu_tRNA_lig_a-bdl"/>
</dbReference>
<organism evidence="10">
    <name type="scientific">marine metagenome</name>
    <dbReference type="NCBI Taxonomy" id="408172"/>
    <lineage>
        <taxon>unclassified sequences</taxon>
        <taxon>metagenomes</taxon>
        <taxon>ecological metagenomes</taxon>
    </lineage>
</organism>
<evidence type="ECO:0000259" key="8">
    <source>
        <dbReference type="Pfam" id="PF03950"/>
    </source>
</evidence>
<dbReference type="NCBIfam" id="NF011291">
    <property type="entry name" value="PRK14703.1"/>
    <property type="match status" value="1"/>
</dbReference>
<dbReference type="Pfam" id="PF20974">
    <property type="entry name" value="tRNA-synt_1c_C2"/>
    <property type="match status" value="1"/>
</dbReference>